<proteinExistence type="predicted"/>
<gene>
    <name evidence="1" type="primary">47</name>
    <name evidence="1" type="ORF">PBI_MA5_47</name>
</gene>
<sequence>MKNVAVRVHPDNGLIAAGTGEVMFEPSDGAIYVMGDDGAHTVFNFRHVTHYVVVPLDEEKQEEGFRIG</sequence>
<reference evidence="1 2" key="1">
    <citation type="submission" date="2020-04" db="EMBL/GenBank/DDBJ databases">
        <authorList>
            <person name="Curtis N."/>
            <person name="Falkinham J.O."/>
            <person name="Garlena R.A."/>
            <person name="Russell D.A."/>
            <person name="Pope W.H."/>
            <person name="Jacobs-Sera D."/>
            <person name="Hatfull G.F."/>
        </authorList>
    </citation>
    <scope>NUCLEOTIDE SEQUENCE [LARGE SCALE GENOMIC DNA]</scope>
</reference>
<dbReference type="Proteomes" id="UP000503259">
    <property type="component" value="Segment"/>
</dbReference>
<dbReference type="KEGG" id="vg:64868264"/>
<dbReference type="EMBL" id="MT310879">
    <property type="protein sequence ID" value="QJD52099.1"/>
    <property type="molecule type" value="Genomic_DNA"/>
</dbReference>
<dbReference type="Pfam" id="PF23887">
    <property type="entry name" value="Phage_Gene47"/>
    <property type="match status" value="1"/>
</dbReference>
<dbReference type="InterPro" id="IPR056973">
    <property type="entry name" value="Phage_L5_Gp47"/>
</dbReference>
<protein>
    <submittedName>
        <fullName evidence="1">Uncharacterized protein</fullName>
    </submittedName>
</protein>
<name>A0A6M3T205_9CAUD</name>
<evidence type="ECO:0000313" key="2">
    <source>
        <dbReference type="Proteomes" id="UP000503259"/>
    </source>
</evidence>
<dbReference type="RefSeq" id="YP_010060408.1">
    <property type="nucleotide sequence ID" value="NC_054771.1"/>
</dbReference>
<dbReference type="GeneID" id="64868264"/>
<accession>A0A6M3T205</accession>
<keyword evidence="2" id="KW-1185">Reference proteome</keyword>
<evidence type="ECO:0000313" key="1">
    <source>
        <dbReference type="EMBL" id="QJD52099.1"/>
    </source>
</evidence>
<organism evidence="1 2">
    <name type="scientific">Mycobacterium phage MA5</name>
    <dbReference type="NCBI Taxonomy" id="2725640"/>
    <lineage>
        <taxon>Viruses</taxon>
        <taxon>Duplodnaviria</taxon>
        <taxon>Heunggongvirae</taxon>
        <taxon>Uroviricota</taxon>
        <taxon>Caudoviricetes</taxon>
        <taxon>Veracruzvirus</taxon>
        <taxon>Veracruzvirus MA5</taxon>
    </lineage>
</organism>